<sequence length="61" mass="6653">MDGLLADLLRDTSSSSAVKPVRPPAPFAGEEQLRIAIKHYAAWLESKGTVKAFSLHKAVFE</sequence>
<proteinExistence type="predicted"/>
<dbReference type="Proteomes" id="UP001176521">
    <property type="component" value="Unassembled WGS sequence"/>
</dbReference>
<dbReference type="AlphaFoldDB" id="A0AAN6G4S2"/>
<dbReference type="EMBL" id="JAPDMQ010000861">
    <property type="protein sequence ID" value="KAK0520024.1"/>
    <property type="molecule type" value="Genomic_DNA"/>
</dbReference>
<accession>A0AAN6G4S2</accession>
<comment type="caution">
    <text evidence="1">The sequence shown here is derived from an EMBL/GenBank/DDBJ whole genome shotgun (WGS) entry which is preliminary data.</text>
</comment>
<gene>
    <name evidence="1" type="ORF">OC842_007242</name>
</gene>
<keyword evidence="2" id="KW-1185">Reference proteome</keyword>
<protein>
    <submittedName>
        <fullName evidence="1">Uncharacterized protein</fullName>
    </submittedName>
</protein>
<name>A0AAN6G4S2_9BASI</name>
<evidence type="ECO:0000313" key="2">
    <source>
        <dbReference type="Proteomes" id="UP001176521"/>
    </source>
</evidence>
<evidence type="ECO:0000313" key="1">
    <source>
        <dbReference type="EMBL" id="KAK0520024.1"/>
    </source>
</evidence>
<reference evidence="1" key="1">
    <citation type="journal article" date="2023" name="PhytoFront">
        <title>Draft Genome Resources of Seven Strains of Tilletia horrida, Causal Agent of Kernel Smut of Rice.</title>
        <authorList>
            <person name="Khanal S."/>
            <person name="Antony Babu S."/>
            <person name="Zhou X.G."/>
        </authorList>
    </citation>
    <scope>NUCLEOTIDE SEQUENCE</scope>
    <source>
        <strain evidence="1">TX3</strain>
    </source>
</reference>
<organism evidence="1 2">
    <name type="scientific">Tilletia horrida</name>
    <dbReference type="NCBI Taxonomy" id="155126"/>
    <lineage>
        <taxon>Eukaryota</taxon>
        <taxon>Fungi</taxon>
        <taxon>Dikarya</taxon>
        <taxon>Basidiomycota</taxon>
        <taxon>Ustilaginomycotina</taxon>
        <taxon>Exobasidiomycetes</taxon>
        <taxon>Tilletiales</taxon>
        <taxon>Tilletiaceae</taxon>
        <taxon>Tilletia</taxon>
    </lineage>
</organism>